<protein>
    <submittedName>
        <fullName evidence="2">CHASE2 domain-containing sensor protein</fullName>
    </submittedName>
</protein>
<feature type="transmembrane region" description="Helical" evidence="1">
    <location>
        <begin position="61"/>
        <end position="81"/>
    </location>
</feature>
<keyword evidence="1" id="KW-0472">Membrane</keyword>
<keyword evidence="1" id="KW-1133">Transmembrane helix</keyword>
<sequence length="82" mass="8384">MDDNFDKAGIAVIIVFGALILGGLMAANLVAGDRNGFLLALGSAFTAYVAGYAVLFDLPRLYAILIGVALLLGVASTAAYAF</sequence>
<feature type="transmembrane region" description="Helical" evidence="1">
    <location>
        <begin position="12"/>
        <end position="30"/>
    </location>
</feature>
<proteinExistence type="predicted"/>
<evidence type="ECO:0000256" key="1">
    <source>
        <dbReference type="SAM" id="Phobius"/>
    </source>
</evidence>
<evidence type="ECO:0000313" key="2">
    <source>
        <dbReference type="EMBL" id="MET3789956.1"/>
    </source>
</evidence>
<gene>
    <name evidence="2" type="ORF">ABID37_000140</name>
</gene>
<evidence type="ECO:0000313" key="3">
    <source>
        <dbReference type="Proteomes" id="UP001549076"/>
    </source>
</evidence>
<reference evidence="2 3" key="1">
    <citation type="submission" date="2024-06" db="EMBL/GenBank/DDBJ databases">
        <title>Genomic Encyclopedia of Type Strains, Phase IV (KMG-IV): sequencing the most valuable type-strain genomes for metagenomic binning, comparative biology and taxonomic classification.</title>
        <authorList>
            <person name="Goeker M."/>
        </authorList>
    </citation>
    <scope>NUCLEOTIDE SEQUENCE [LARGE SCALE GENOMIC DNA]</scope>
    <source>
        <strain evidence="2 3">DSM 27865</strain>
    </source>
</reference>
<dbReference type="RefSeq" id="WP_354192032.1">
    <property type="nucleotide sequence ID" value="NZ_JBEPML010000001.1"/>
</dbReference>
<comment type="caution">
    <text evidence="2">The sequence shown here is derived from an EMBL/GenBank/DDBJ whole genome shotgun (WGS) entry which is preliminary data.</text>
</comment>
<keyword evidence="3" id="KW-1185">Reference proteome</keyword>
<name>A0ABV2MT30_9HYPH</name>
<dbReference type="Proteomes" id="UP001549076">
    <property type="component" value="Unassembled WGS sequence"/>
</dbReference>
<accession>A0ABV2MT30</accession>
<dbReference type="EMBL" id="JBEPML010000001">
    <property type="protein sequence ID" value="MET3789956.1"/>
    <property type="molecule type" value="Genomic_DNA"/>
</dbReference>
<keyword evidence="1" id="KW-0812">Transmembrane</keyword>
<organism evidence="2 3">
    <name type="scientific">Aquamicrobium terrae</name>
    <dbReference type="NCBI Taxonomy" id="1324945"/>
    <lineage>
        <taxon>Bacteria</taxon>
        <taxon>Pseudomonadati</taxon>
        <taxon>Pseudomonadota</taxon>
        <taxon>Alphaproteobacteria</taxon>
        <taxon>Hyphomicrobiales</taxon>
        <taxon>Phyllobacteriaceae</taxon>
        <taxon>Aquamicrobium</taxon>
    </lineage>
</organism>
<feature type="transmembrane region" description="Helical" evidence="1">
    <location>
        <begin position="37"/>
        <end position="55"/>
    </location>
</feature>